<evidence type="ECO:0000313" key="1">
    <source>
        <dbReference type="EMBL" id="GAC20167.1"/>
    </source>
</evidence>
<comment type="caution">
    <text evidence="1">The sequence shown here is derived from an EMBL/GenBank/DDBJ whole genome shotgun (WGS) entry which is preliminary data.</text>
</comment>
<dbReference type="EMBL" id="BAEO01000047">
    <property type="protein sequence ID" value="GAC20167.1"/>
    <property type="molecule type" value="Genomic_DNA"/>
</dbReference>
<reference evidence="1 2" key="1">
    <citation type="journal article" date="2017" name="Antonie Van Leeuwenhoek">
        <title>Rhizobium rhizosphaerae sp. nov., a novel species isolated from rice rhizosphere.</title>
        <authorList>
            <person name="Zhao J.J."/>
            <person name="Zhang J."/>
            <person name="Zhang R.J."/>
            <person name="Zhang C.W."/>
            <person name="Yin H.Q."/>
            <person name="Zhang X.X."/>
        </authorList>
    </citation>
    <scope>NUCLEOTIDE SEQUENCE [LARGE SCALE GENOMIC DNA]</scope>
    <source>
        <strain evidence="1 2">BSs20135</strain>
    </source>
</reference>
<dbReference type="AlphaFoldDB" id="K6YPR4"/>
<gene>
    <name evidence="1" type="ORF">GARC_3208</name>
</gene>
<evidence type="ECO:0000313" key="2">
    <source>
        <dbReference type="Proteomes" id="UP000006327"/>
    </source>
</evidence>
<accession>K6YPR4</accession>
<protein>
    <submittedName>
        <fullName evidence="1">Uncharacterized protein</fullName>
    </submittedName>
</protein>
<keyword evidence="2" id="KW-1185">Reference proteome</keyword>
<sequence>MALMDQMKVRQALFIIAIIKQYFNKSALNSDQNCEFE</sequence>
<dbReference type="Proteomes" id="UP000006327">
    <property type="component" value="Unassembled WGS sequence"/>
</dbReference>
<organism evidence="1 2">
    <name type="scientific">Paraglaciecola arctica BSs20135</name>
    <dbReference type="NCBI Taxonomy" id="493475"/>
    <lineage>
        <taxon>Bacteria</taxon>
        <taxon>Pseudomonadati</taxon>
        <taxon>Pseudomonadota</taxon>
        <taxon>Gammaproteobacteria</taxon>
        <taxon>Alteromonadales</taxon>
        <taxon>Alteromonadaceae</taxon>
        <taxon>Paraglaciecola</taxon>
    </lineage>
</organism>
<proteinExistence type="predicted"/>
<name>K6YPR4_9ALTE</name>